<reference evidence="1 2" key="1">
    <citation type="submission" date="2014-12" db="EMBL/GenBank/DDBJ databases">
        <title>Genomes of Geoalkalibacter ferrihydriticus and Geoalkalibacter subterraneus, two haloalkaliphilic metal-reducing members of the Geobacteraceae.</title>
        <authorList>
            <person name="Badalamenti J.P."/>
            <person name="Torres C.I."/>
            <person name="Krajmalnik-Brown R."/>
            <person name="Bond D.R."/>
        </authorList>
    </citation>
    <scope>NUCLEOTIDE SEQUENCE [LARGE SCALE GENOMIC DNA]</scope>
    <source>
        <strain evidence="1 2">DSM 17813</strain>
    </source>
</reference>
<comment type="caution">
    <text evidence="1">The sequence shown here is derived from an EMBL/GenBank/DDBJ whole genome shotgun (WGS) entry which is preliminary data.</text>
</comment>
<evidence type="ECO:0000313" key="2">
    <source>
        <dbReference type="Proteomes" id="UP000035068"/>
    </source>
</evidence>
<keyword evidence="2" id="KW-1185">Reference proteome</keyword>
<accession>A0A0C2HKW5</accession>
<gene>
    <name evidence="1" type="ORF">GFER_15980</name>
</gene>
<dbReference type="Proteomes" id="UP000035068">
    <property type="component" value="Unassembled WGS sequence"/>
</dbReference>
<sequence length="87" mass="10113">MIIKRETKPLLHRQKCSACDYYTLYRVIPAGEKATDTCTHCGHQVTLAWDNEIRATIKNTEKILTDLEEIYPEIKDLKEPGDHIRLD</sequence>
<proteinExistence type="predicted"/>
<name>A0A0C2HKW5_9BACT</name>
<organism evidence="1 2">
    <name type="scientific">Geoalkalibacter ferrihydriticus DSM 17813</name>
    <dbReference type="NCBI Taxonomy" id="1121915"/>
    <lineage>
        <taxon>Bacteria</taxon>
        <taxon>Pseudomonadati</taxon>
        <taxon>Thermodesulfobacteriota</taxon>
        <taxon>Desulfuromonadia</taxon>
        <taxon>Desulfuromonadales</taxon>
        <taxon>Geoalkalibacteraceae</taxon>
        <taxon>Geoalkalibacter</taxon>
    </lineage>
</organism>
<protein>
    <submittedName>
        <fullName evidence="1">Uncharacterized protein</fullName>
    </submittedName>
</protein>
<evidence type="ECO:0000313" key="1">
    <source>
        <dbReference type="EMBL" id="KIH75625.1"/>
    </source>
</evidence>
<dbReference type="AlphaFoldDB" id="A0A0C2HKW5"/>
<dbReference type="RefSeq" id="WP_040100975.1">
    <property type="nucleotide sequence ID" value="NZ_JWJD01000009.1"/>
</dbReference>
<dbReference type="EMBL" id="JWJD01000009">
    <property type="protein sequence ID" value="KIH75625.1"/>
    <property type="molecule type" value="Genomic_DNA"/>
</dbReference>